<dbReference type="Gene3D" id="3.40.366.10">
    <property type="entry name" value="Malonyl-Coenzyme A Acyl Carrier Protein, domain 2"/>
    <property type="match status" value="1"/>
</dbReference>
<dbReference type="InterPro" id="IPR049552">
    <property type="entry name" value="PKS_DH_N"/>
</dbReference>
<keyword evidence="5" id="KW-0012">Acyltransferase</keyword>
<dbReference type="SUPFAM" id="SSF53901">
    <property type="entry name" value="Thiolase-like"/>
    <property type="match status" value="2"/>
</dbReference>
<dbReference type="GO" id="GO:0006633">
    <property type="term" value="P:fatty acid biosynthetic process"/>
    <property type="evidence" value="ECO:0007669"/>
    <property type="project" value="InterPro"/>
</dbReference>
<dbReference type="Pfam" id="PF02801">
    <property type="entry name" value="Ketoacyl-synt_C"/>
    <property type="match status" value="1"/>
</dbReference>
<dbReference type="Pfam" id="PF00109">
    <property type="entry name" value="ketoacyl-synt"/>
    <property type="match status" value="1"/>
</dbReference>
<name>A0A4D4KYS7_STRVO</name>
<accession>A0A4D4KYS7</accession>
<evidence type="ECO:0000313" key="10">
    <source>
        <dbReference type="Proteomes" id="UP000301309"/>
    </source>
</evidence>
<dbReference type="SUPFAM" id="SSF55048">
    <property type="entry name" value="Probable ACP-binding domain of malonyl-CoA ACP transacylase"/>
    <property type="match status" value="1"/>
</dbReference>
<proteinExistence type="predicted"/>
<dbReference type="PROSITE" id="PS52004">
    <property type="entry name" value="KS3_2"/>
    <property type="match status" value="1"/>
</dbReference>
<dbReference type="PANTHER" id="PTHR43775:SF51">
    <property type="entry name" value="INACTIVE PHENOLPHTHIOCEROL SYNTHESIS POLYKETIDE SYNTHASE TYPE I PKS1-RELATED"/>
    <property type="match status" value="1"/>
</dbReference>
<dbReference type="SMART" id="SM00827">
    <property type="entry name" value="PKS_AT"/>
    <property type="match status" value="1"/>
</dbReference>
<gene>
    <name evidence="9" type="ORF">SVIO_026490</name>
</gene>
<dbReference type="InterPro" id="IPR049900">
    <property type="entry name" value="PKS_mFAS_DH"/>
</dbReference>
<evidence type="ECO:0000313" key="9">
    <source>
        <dbReference type="EMBL" id="GDY52026.1"/>
    </source>
</evidence>
<feature type="domain" description="PKS/mFAS DH" evidence="8">
    <location>
        <begin position="787"/>
        <end position="850"/>
    </location>
</feature>
<dbReference type="InterPro" id="IPR020841">
    <property type="entry name" value="PKS_Beta-ketoAc_synthase_dom"/>
</dbReference>
<dbReference type="Proteomes" id="UP000301309">
    <property type="component" value="Unassembled WGS sequence"/>
</dbReference>
<dbReference type="Gene3D" id="3.40.47.10">
    <property type="match status" value="1"/>
</dbReference>
<dbReference type="Gene3D" id="3.10.129.110">
    <property type="entry name" value="Polyketide synthase dehydratase"/>
    <property type="match status" value="1"/>
</dbReference>
<dbReference type="InterPro" id="IPR014030">
    <property type="entry name" value="Ketoacyl_synth_N"/>
</dbReference>
<sequence length="850" mass="88028">MSPDMPEEATGYAITGNTASVLSGRVAYALGFEGPAVTVDTACSSSLVALHLAVQSLRSGECALALVSGVTVMATPGLFTEFTRQGGLAPDGRCKAFAATADGAGFSEGVGVLVVERLSEARRQGHQVLAVVRGSAVNQDGASNGLTAPSGPSQQRVIRAALANAGLTAGEVDVVEAHGTGTTLGDPIEAHALLATYGRDREGDRPLWLGSVKSNIGHTQAAAGVAGVIKTVLAMRHGLLPQTLHVDEPSPHVDWSAGTVRLLTDPIAWPETGRPRRAGVSSFGVSGTNAHVILEQAPEPALGQAAAGAEADDEPAPNTLAFSVGGITPWVLSAKSEAAVRDQAARLLSLLDEGVGPDAVATGDVGFSLATTRAVFDRRAVVLGADRADMVRGLAALAEGREAPDVAHGAVFGSDDRAVFVFPGQGWQWVAMAVELLDASPVFAEWMQKCAAALAASVEWSLLDVVRGVEGQEWIDRVDVVQPVMWAVMVSLAGTWRSLGVVPSAVVGHSQGEIAAAVVAGGLSLEDGARVVAVRSRALRALSGRGAMVSVSLPVGAVEERLAVWGERLSVAAVNAPSAVVVSGDVEAAEELLAVCEAEGVRARRVSVDYASHCAHVEAIEAELEGSLAGIAPRSSSVPFYSTVTGGVLDTVELDARYWYRNLRGRVRFDETVRALLGEGFRVFVEASGHPVLVMGVEETADDCGVGVAAVGSLRRGEGGPDRLLASVAEAFVGGAGVDWPAVFAGSGARRVDLPTYAFQRRRYWLDSRATAVSGDAASVGLEPTEHPLLGAAVPLPESDGFLLTGRFSPRAQPWLADHVMLGRVVVPGSALVEMALRAGRRWGVAGWRS</sequence>
<dbReference type="CDD" id="cd00833">
    <property type="entry name" value="PKS"/>
    <property type="match status" value="1"/>
</dbReference>
<evidence type="ECO:0000256" key="6">
    <source>
        <dbReference type="PROSITE-ProRule" id="PRU01363"/>
    </source>
</evidence>
<keyword evidence="10" id="KW-1185">Reference proteome</keyword>
<dbReference type="Gene3D" id="3.30.70.3290">
    <property type="match status" value="1"/>
</dbReference>
<organism evidence="9 10">
    <name type="scientific">Streptomyces violaceusniger</name>
    <dbReference type="NCBI Taxonomy" id="68280"/>
    <lineage>
        <taxon>Bacteria</taxon>
        <taxon>Bacillati</taxon>
        <taxon>Actinomycetota</taxon>
        <taxon>Actinomycetes</taxon>
        <taxon>Kitasatosporales</taxon>
        <taxon>Streptomycetaceae</taxon>
        <taxon>Streptomyces</taxon>
        <taxon>Streptomyces violaceusniger group</taxon>
    </lineage>
</organism>
<keyword evidence="2" id="KW-0597">Phosphoprotein</keyword>
<dbReference type="AlphaFoldDB" id="A0A4D4KYS7"/>
<dbReference type="SUPFAM" id="SSF52151">
    <property type="entry name" value="FabD/lysophospholipase-like"/>
    <property type="match status" value="1"/>
</dbReference>
<dbReference type="InterPro" id="IPR001227">
    <property type="entry name" value="Ac_transferase_dom_sf"/>
</dbReference>
<dbReference type="InterPro" id="IPR014031">
    <property type="entry name" value="Ketoacyl_synth_C"/>
</dbReference>
<protein>
    <submittedName>
        <fullName evidence="9">Uncharacterized protein</fullName>
    </submittedName>
</protein>
<keyword evidence="1" id="KW-0596">Phosphopantetheine</keyword>
<evidence type="ECO:0000256" key="1">
    <source>
        <dbReference type="ARBA" id="ARBA00022450"/>
    </source>
</evidence>
<keyword evidence="4" id="KW-0511">Multifunctional enzyme</keyword>
<evidence type="ECO:0000259" key="8">
    <source>
        <dbReference type="PROSITE" id="PS52019"/>
    </source>
</evidence>
<dbReference type="InterPro" id="IPR016039">
    <property type="entry name" value="Thiolase-like"/>
</dbReference>
<dbReference type="InterPro" id="IPR032821">
    <property type="entry name" value="PKS_assoc"/>
</dbReference>
<dbReference type="EMBL" id="BJHW01000001">
    <property type="protein sequence ID" value="GDY52026.1"/>
    <property type="molecule type" value="Genomic_DNA"/>
</dbReference>
<reference evidence="9 10" key="1">
    <citation type="journal article" date="2020" name="Int. J. Syst. Evol. Microbiol.">
        <title>Reclassification of Streptomyces castelarensis and Streptomyces sporoclivatus as later heterotypic synonyms of Streptomyces antimycoticus.</title>
        <authorList>
            <person name="Komaki H."/>
            <person name="Tamura T."/>
        </authorList>
    </citation>
    <scope>NUCLEOTIDE SEQUENCE [LARGE SCALE GENOMIC DNA]</scope>
    <source>
        <strain evidence="9 10">NBRC 13459</strain>
    </source>
</reference>
<evidence type="ECO:0000256" key="4">
    <source>
        <dbReference type="ARBA" id="ARBA00023268"/>
    </source>
</evidence>
<feature type="domain" description="Ketosynthase family 3 (KS3)" evidence="7">
    <location>
        <begin position="1"/>
        <end position="296"/>
    </location>
</feature>
<evidence type="ECO:0000256" key="5">
    <source>
        <dbReference type="ARBA" id="ARBA00023315"/>
    </source>
</evidence>
<dbReference type="FunFam" id="3.40.366.10:FF:000002">
    <property type="entry name" value="Probable polyketide synthase 2"/>
    <property type="match status" value="1"/>
</dbReference>
<comment type="caution">
    <text evidence="6">Lacks conserved residue(s) required for the propagation of feature annotation.</text>
</comment>
<dbReference type="Pfam" id="PF00698">
    <property type="entry name" value="Acyl_transf_1"/>
    <property type="match status" value="1"/>
</dbReference>
<dbReference type="SMART" id="SM00825">
    <property type="entry name" value="PKS_KS"/>
    <property type="match status" value="1"/>
</dbReference>
<dbReference type="InterPro" id="IPR050091">
    <property type="entry name" value="PKS_NRPS_Biosynth_Enz"/>
</dbReference>
<keyword evidence="3" id="KW-0808">Transferase</keyword>
<evidence type="ECO:0000259" key="7">
    <source>
        <dbReference type="PROSITE" id="PS52004"/>
    </source>
</evidence>
<comment type="caution">
    <text evidence="9">The sequence shown here is derived from an EMBL/GenBank/DDBJ whole genome shotgun (WGS) entry which is preliminary data.</text>
</comment>
<dbReference type="GO" id="GO:0004315">
    <property type="term" value="F:3-oxoacyl-[acyl-carrier-protein] synthase activity"/>
    <property type="evidence" value="ECO:0007669"/>
    <property type="project" value="InterPro"/>
</dbReference>
<dbReference type="InterPro" id="IPR018201">
    <property type="entry name" value="Ketoacyl_synth_AS"/>
</dbReference>
<dbReference type="InterPro" id="IPR016035">
    <property type="entry name" value="Acyl_Trfase/lysoPLipase"/>
</dbReference>
<dbReference type="InterPro" id="IPR042104">
    <property type="entry name" value="PKS_dehydratase_sf"/>
</dbReference>
<dbReference type="InterPro" id="IPR014043">
    <property type="entry name" value="Acyl_transferase_dom"/>
</dbReference>
<dbReference type="Pfam" id="PF16197">
    <property type="entry name" value="KAsynt_C_assoc"/>
    <property type="match status" value="1"/>
</dbReference>
<dbReference type="PROSITE" id="PS00606">
    <property type="entry name" value="KS3_1"/>
    <property type="match status" value="1"/>
</dbReference>
<evidence type="ECO:0000256" key="2">
    <source>
        <dbReference type="ARBA" id="ARBA00022553"/>
    </source>
</evidence>
<dbReference type="PROSITE" id="PS52019">
    <property type="entry name" value="PKS_MFAS_DH"/>
    <property type="match status" value="1"/>
</dbReference>
<dbReference type="PANTHER" id="PTHR43775">
    <property type="entry name" value="FATTY ACID SYNTHASE"/>
    <property type="match status" value="1"/>
</dbReference>
<dbReference type="Pfam" id="PF21089">
    <property type="entry name" value="PKS_DH_N"/>
    <property type="match status" value="1"/>
</dbReference>
<evidence type="ECO:0000256" key="3">
    <source>
        <dbReference type="ARBA" id="ARBA00022679"/>
    </source>
</evidence>
<dbReference type="InterPro" id="IPR016036">
    <property type="entry name" value="Malonyl_transacylase_ACP-bd"/>
</dbReference>
<dbReference type="GO" id="GO:0004312">
    <property type="term" value="F:fatty acid synthase activity"/>
    <property type="evidence" value="ECO:0007669"/>
    <property type="project" value="TreeGrafter"/>
</dbReference>